<reference evidence="1 2" key="1">
    <citation type="submission" date="2019-06" db="EMBL/GenBank/DDBJ databases">
        <authorList>
            <person name="Handoko Y.A."/>
            <person name="Wardani A.K."/>
            <person name="Sutrisno A."/>
            <person name="Widjanarko S.B."/>
            <person name="Sharma R."/>
            <person name="Grose J.H."/>
        </authorList>
    </citation>
    <scope>NUCLEOTIDE SEQUENCE [LARGE SCALE GENOMIC DNA]</scope>
</reference>
<dbReference type="EMBL" id="MN013090">
    <property type="protein sequence ID" value="QEG13886.1"/>
    <property type="molecule type" value="Genomic_DNA"/>
</dbReference>
<protein>
    <submittedName>
        <fullName evidence="1">Uncharacterized protein</fullName>
    </submittedName>
</protein>
<evidence type="ECO:0000313" key="2">
    <source>
        <dbReference type="Proteomes" id="UP000322055"/>
    </source>
</evidence>
<accession>A0A5B9NN02</accession>
<sequence length="140" mass="15646">MDKFTIPQEVLKFETGMPDDLWFGNANDREPFEMWVAKQLGVEKPDDVVFVLYTCELTGAAERFMYEMQQFADGKVRDMRGATVDPETFDGQAIYIYGEDENGGGNGAAYEVAELSTIPGCGVIFEYSDGGFGVYFARNQ</sequence>
<name>A0A5B9NN02_9CAUD</name>
<organism evidence="1 2">
    <name type="scientific">Erwinia phage vB_EamM_TropicalSun</name>
    <dbReference type="NCBI Taxonomy" id="2591372"/>
    <lineage>
        <taxon>Viruses</taxon>
        <taxon>Duplodnaviria</taxon>
        <taxon>Heunggongvirae</taxon>
        <taxon>Uroviricota</taxon>
        <taxon>Caudoviricetes</taxon>
        <taxon>Lindbergviridae</taxon>
        <taxon>Myosmarvirus</taxon>
        <taxon>Myosmarvirus myosmar</taxon>
    </lineage>
</organism>
<proteinExistence type="predicted"/>
<evidence type="ECO:0000313" key="1">
    <source>
        <dbReference type="EMBL" id="QEG13886.1"/>
    </source>
</evidence>
<dbReference type="Proteomes" id="UP000322055">
    <property type="component" value="Segment"/>
</dbReference>
<gene>
    <name evidence="1" type="ORF">TROPICALSUN_97</name>
</gene>